<reference evidence="1" key="1">
    <citation type="submission" date="2009-12" db="EMBL/GenBank/DDBJ databases">
        <authorList>
            <person name="Weinstock G."/>
            <person name="Sodergren E."/>
            <person name="Clifton S."/>
            <person name="Fulton L."/>
            <person name="Fulton B."/>
            <person name="Courtney L."/>
            <person name="Fronick C."/>
            <person name="Harrison M."/>
            <person name="Strong C."/>
            <person name="Farmer C."/>
            <person name="Delahaunty K."/>
            <person name="Markovic C."/>
            <person name="Hall O."/>
            <person name="Minx P."/>
            <person name="Tomlinson C."/>
            <person name="Mitreva M."/>
            <person name="Nelson J."/>
            <person name="Hou S."/>
            <person name="Wollam A."/>
            <person name="Pepin K.H."/>
            <person name="Johnson M."/>
            <person name="Bhonagiri V."/>
            <person name="Nash W.E."/>
            <person name="Warren W."/>
            <person name="Chinwalla A."/>
            <person name="Mardis E.R."/>
            <person name="Wilson R.K."/>
        </authorList>
    </citation>
    <scope>NUCLEOTIDE SEQUENCE [LARGE SCALE GENOMIC DNA]</scope>
    <source>
        <strain evidence="1">DSM 15176</strain>
    </source>
</reference>
<gene>
    <name evidence="1" type="ORF">SUBVAR_04003</name>
</gene>
<dbReference type="HOGENOM" id="CLU_3104599_0_0_9"/>
<evidence type="ECO:0000313" key="1">
    <source>
        <dbReference type="EMBL" id="EFB77638.1"/>
    </source>
</evidence>
<dbReference type="AlphaFoldDB" id="D1PI38"/>
<sequence length="51" mass="6210">MLYWIHSRITQGRQLQCIVLSKRFPYRTQGAGARRLFAVRKRNLWERTIFS</sequence>
<evidence type="ECO:0000313" key="2">
    <source>
        <dbReference type="Proteomes" id="UP000003438"/>
    </source>
</evidence>
<protein>
    <submittedName>
        <fullName evidence="1">Uncharacterized protein</fullName>
    </submittedName>
</protein>
<dbReference type="EMBL" id="ACBY02000001">
    <property type="protein sequence ID" value="EFB77638.1"/>
    <property type="molecule type" value="Genomic_DNA"/>
</dbReference>
<accession>D1PI38</accession>
<keyword evidence="2" id="KW-1185">Reference proteome</keyword>
<comment type="caution">
    <text evidence="1">The sequence shown here is derived from an EMBL/GenBank/DDBJ whole genome shotgun (WGS) entry which is preliminary data.</text>
</comment>
<proteinExistence type="predicted"/>
<organism evidence="1 2">
    <name type="scientific">Subdoligranulum variabile DSM 15176</name>
    <dbReference type="NCBI Taxonomy" id="411471"/>
    <lineage>
        <taxon>Bacteria</taxon>
        <taxon>Bacillati</taxon>
        <taxon>Bacillota</taxon>
        <taxon>Clostridia</taxon>
        <taxon>Eubacteriales</taxon>
        <taxon>Oscillospiraceae</taxon>
        <taxon>Subdoligranulum</taxon>
    </lineage>
</organism>
<dbReference type="Proteomes" id="UP000003438">
    <property type="component" value="Unassembled WGS sequence"/>
</dbReference>
<name>D1PI38_9FIRM</name>